<dbReference type="Proteomes" id="UP000738349">
    <property type="component" value="Unassembled WGS sequence"/>
</dbReference>
<dbReference type="Pfam" id="PF12796">
    <property type="entry name" value="Ank_2"/>
    <property type="match status" value="1"/>
</dbReference>
<dbReference type="EMBL" id="JAGMUV010000002">
    <property type="protein sequence ID" value="KAH7171261.1"/>
    <property type="molecule type" value="Genomic_DNA"/>
</dbReference>
<dbReference type="PRINTS" id="PR01415">
    <property type="entry name" value="ANKYRIN"/>
</dbReference>
<dbReference type="InterPro" id="IPR036770">
    <property type="entry name" value="Ankyrin_rpt-contain_sf"/>
</dbReference>
<dbReference type="OrthoDB" id="4757378at2759"/>
<dbReference type="InterPro" id="IPR002110">
    <property type="entry name" value="Ankyrin_rpt"/>
</dbReference>
<evidence type="ECO:0000313" key="5">
    <source>
        <dbReference type="EMBL" id="KAH7171261.1"/>
    </source>
</evidence>
<dbReference type="SMART" id="SM00248">
    <property type="entry name" value="ANK"/>
    <property type="match status" value="3"/>
</dbReference>
<feature type="repeat" description="ANK" evidence="3">
    <location>
        <begin position="23"/>
        <end position="61"/>
    </location>
</feature>
<keyword evidence="1" id="KW-0677">Repeat</keyword>
<sequence length="242" mass="26326">MVPQLEQLMGRGEDNNGRSPQWQGGTALHYQAKQAHSWASEGQNPLIWLVENGADISALDSEGHTAPIPISSARTITHRCISPSGLLRTRSSICSTTRLTPTFPCRHSLLHIAAWEAQVDLVRLHLKSGANINAVDNYNGTAVHEVVCFRGVNRRQDDYVETLRVLLDAGLDPEARMVTGYTPLFRACYNGHLGMVKLLLERGADPNAKLANEDEGSTLTDVAAAKGHKEIAALSRGVNKST</sequence>
<keyword evidence="6" id="KW-1185">Reference proteome</keyword>
<evidence type="ECO:0000256" key="4">
    <source>
        <dbReference type="SAM" id="MobiDB-lite"/>
    </source>
</evidence>
<dbReference type="PROSITE" id="PS50297">
    <property type="entry name" value="ANK_REP_REGION"/>
    <property type="match status" value="2"/>
</dbReference>
<dbReference type="PANTHER" id="PTHR24189:SF50">
    <property type="entry name" value="ANKYRIN REPEAT AND SOCS BOX PROTEIN 2"/>
    <property type="match status" value="1"/>
</dbReference>
<evidence type="ECO:0000256" key="1">
    <source>
        <dbReference type="ARBA" id="ARBA00022737"/>
    </source>
</evidence>
<evidence type="ECO:0000256" key="2">
    <source>
        <dbReference type="ARBA" id="ARBA00023043"/>
    </source>
</evidence>
<dbReference type="AlphaFoldDB" id="A0A9P9JM80"/>
<name>A0A9P9JM80_9HYPO</name>
<feature type="repeat" description="ANK" evidence="3">
    <location>
        <begin position="179"/>
        <end position="211"/>
    </location>
</feature>
<comment type="caution">
    <text evidence="5">The sequence shown here is derived from an EMBL/GenBank/DDBJ whole genome shotgun (WGS) entry which is preliminary data.</text>
</comment>
<accession>A0A9P9JM80</accession>
<evidence type="ECO:0000256" key="3">
    <source>
        <dbReference type="PROSITE-ProRule" id="PRU00023"/>
    </source>
</evidence>
<protein>
    <submittedName>
        <fullName evidence="5">Ankyrin repeat-containing domain protein</fullName>
    </submittedName>
</protein>
<dbReference type="PANTHER" id="PTHR24189">
    <property type="entry name" value="MYOTROPHIN"/>
    <property type="match status" value="1"/>
</dbReference>
<organism evidence="5 6">
    <name type="scientific">Dactylonectria macrodidyma</name>
    <dbReference type="NCBI Taxonomy" id="307937"/>
    <lineage>
        <taxon>Eukaryota</taxon>
        <taxon>Fungi</taxon>
        <taxon>Dikarya</taxon>
        <taxon>Ascomycota</taxon>
        <taxon>Pezizomycotina</taxon>
        <taxon>Sordariomycetes</taxon>
        <taxon>Hypocreomycetidae</taxon>
        <taxon>Hypocreales</taxon>
        <taxon>Nectriaceae</taxon>
        <taxon>Dactylonectria</taxon>
    </lineage>
</organism>
<dbReference type="SUPFAM" id="SSF48403">
    <property type="entry name" value="Ankyrin repeat"/>
    <property type="match status" value="1"/>
</dbReference>
<keyword evidence="2 3" id="KW-0040">ANK repeat</keyword>
<proteinExistence type="predicted"/>
<dbReference type="InterPro" id="IPR050745">
    <property type="entry name" value="Multifunctional_regulatory"/>
</dbReference>
<dbReference type="PROSITE" id="PS50088">
    <property type="entry name" value="ANK_REPEAT"/>
    <property type="match status" value="3"/>
</dbReference>
<dbReference type="Gene3D" id="1.25.40.20">
    <property type="entry name" value="Ankyrin repeat-containing domain"/>
    <property type="match status" value="2"/>
</dbReference>
<feature type="repeat" description="ANK" evidence="3">
    <location>
        <begin position="105"/>
        <end position="137"/>
    </location>
</feature>
<reference evidence="5" key="1">
    <citation type="journal article" date="2021" name="Nat. Commun.">
        <title>Genetic determinants of endophytism in the Arabidopsis root mycobiome.</title>
        <authorList>
            <person name="Mesny F."/>
            <person name="Miyauchi S."/>
            <person name="Thiergart T."/>
            <person name="Pickel B."/>
            <person name="Atanasova L."/>
            <person name="Karlsson M."/>
            <person name="Huettel B."/>
            <person name="Barry K.W."/>
            <person name="Haridas S."/>
            <person name="Chen C."/>
            <person name="Bauer D."/>
            <person name="Andreopoulos W."/>
            <person name="Pangilinan J."/>
            <person name="LaButti K."/>
            <person name="Riley R."/>
            <person name="Lipzen A."/>
            <person name="Clum A."/>
            <person name="Drula E."/>
            <person name="Henrissat B."/>
            <person name="Kohler A."/>
            <person name="Grigoriev I.V."/>
            <person name="Martin F.M."/>
            <person name="Hacquard S."/>
        </authorList>
    </citation>
    <scope>NUCLEOTIDE SEQUENCE</scope>
    <source>
        <strain evidence="5">MPI-CAGE-AT-0147</strain>
    </source>
</reference>
<evidence type="ECO:0000313" key="6">
    <source>
        <dbReference type="Proteomes" id="UP000738349"/>
    </source>
</evidence>
<gene>
    <name evidence="5" type="ORF">EDB81DRAFT_910036</name>
</gene>
<feature type="region of interest" description="Disordered" evidence="4">
    <location>
        <begin position="1"/>
        <end position="24"/>
    </location>
</feature>